<evidence type="ECO:0000313" key="3">
    <source>
        <dbReference type="Proteomes" id="UP001420932"/>
    </source>
</evidence>
<dbReference type="AlphaFoldDB" id="A0AAP0JKG1"/>
<gene>
    <name evidence="2" type="ORF">Syun_014466</name>
</gene>
<evidence type="ECO:0000256" key="1">
    <source>
        <dbReference type="SAM" id="MobiDB-lite"/>
    </source>
</evidence>
<proteinExistence type="predicted"/>
<evidence type="ECO:0000313" key="2">
    <source>
        <dbReference type="EMBL" id="KAK9135136.1"/>
    </source>
</evidence>
<keyword evidence="3" id="KW-1185">Reference proteome</keyword>
<sequence>MVISDNAFQADQNDDTNIMEVDVDPLASTVVDSTCEIVSDNDEFETNADDEEDDKFTSLSDRAQHGTIPSSSRHSTPSPPGHLNPREHGIRPSSSHHATPSPSAHPAHSPKVSDEHTSTSHRPPLRHRTSSMRSSINRLRIDTTCDRGDPRTFQTADCPYRRYVQRWHLVLVLLTKKELARLLYFVGCGVLTVEIEHVDVATIEKPEQNGIICQPKATTIRIIQVQQQDGLSDYVGFLGVPVVKRQLNALANLSQDVFDDLVPISDRRCLSLNSDRLVTDTSVLTKLQSVTDVNDEGWVDLMCDVM</sequence>
<feature type="compositionally biased region" description="Low complexity" evidence="1">
    <location>
        <begin position="92"/>
        <end position="110"/>
    </location>
</feature>
<organism evidence="2 3">
    <name type="scientific">Stephania yunnanensis</name>
    <dbReference type="NCBI Taxonomy" id="152371"/>
    <lineage>
        <taxon>Eukaryota</taxon>
        <taxon>Viridiplantae</taxon>
        <taxon>Streptophyta</taxon>
        <taxon>Embryophyta</taxon>
        <taxon>Tracheophyta</taxon>
        <taxon>Spermatophyta</taxon>
        <taxon>Magnoliopsida</taxon>
        <taxon>Ranunculales</taxon>
        <taxon>Menispermaceae</taxon>
        <taxon>Menispermoideae</taxon>
        <taxon>Cissampelideae</taxon>
        <taxon>Stephania</taxon>
    </lineage>
</organism>
<dbReference type="Proteomes" id="UP001420932">
    <property type="component" value="Unassembled WGS sequence"/>
</dbReference>
<reference evidence="2 3" key="1">
    <citation type="submission" date="2024-01" db="EMBL/GenBank/DDBJ databases">
        <title>Genome assemblies of Stephania.</title>
        <authorList>
            <person name="Yang L."/>
        </authorList>
    </citation>
    <scope>NUCLEOTIDE SEQUENCE [LARGE SCALE GENOMIC DNA]</scope>
    <source>
        <strain evidence="2">YNDBR</strain>
        <tissue evidence="2">Leaf</tissue>
    </source>
</reference>
<dbReference type="SUPFAM" id="SSF52440">
    <property type="entry name" value="PreATP-grasp domain"/>
    <property type="match status" value="1"/>
</dbReference>
<protein>
    <submittedName>
        <fullName evidence="2">Uncharacterized protein</fullName>
    </submittedName>
</protein>
<comment type="caution">
    <text evidence="2">The sequence shown here is derived from an EMBL/GenBank/DDBJ whole genome shotgun (WGS) entry which is preliminary data.</text>
</comment>
<dbReference type="Gene3D" id="3.40.50.20">
    <property type="match status" value="1"/>
</dbReference>
<name>A0AAP0JKG1_9MAGN</name>
<dbReference type="InterPro" id="IPR016185">
    <property type="entry name" value="PreATP-grasp_dom_sf"/>
</dbReference>
<feature type="compositionally biased region" description="Acidic residues" evidence="1">
    <location>
        <begin position="39"/>
        <end position="54"/>
    </location>
</feature>
<accession>A0AAP0JKG1</accession>
<feature type="region of interest" description="Disordered" evidence="1">
    <location>
        <begin position="38"/>
        <end position="137"/>
    </location>
</feature>
<dbReference type="EMBL" id="JBBNAF010000006">
    <property type="protein sequence ID" value="KAK9135136.1"/>
    <property type="molecule type" value="Genomic_DNA"/>
</dbReference>